<dbReference type="InterPro" id="IPR019734">
    <property type="entry name" value="TPR_rpt"/>
</dbReference>
<sequence>MTSFLLGAIALVAIALAFALAPLLRRHPAGLAPRPDRDWSPIAIGLVLPAAAVALYAAIGTPQAVLAPPTQADTPAIGPAQIEAMVNRLAERLKNEPDDAEGWRMLAHSYETLRRFDAAVEAYRHLIALEPNNANGLTDAAVALGMAMNQDLSGEPERLIDRALAINPNHVQALALKGSAAYERGDYAQAIPPWKKILAMVPQDSEMARSIGASVEKAEALAAKSSKR</sequence>
<proteinExistence type="predicted"/>
<feature type="repeat" description="TPR" evidence="3">
    <location>
        <begin position="171"/>
        <end position="204"/>
    </location>
</feature>
<dbReference type="EMBL" id="JANUHC010000003">
    <property type="protein sequence ID" value="MCS0629897.1"/>
    <property type="molecule type" value="Genomic_DNA"/>
</dbReference>
<dbReference type="Pfam" id="PF23914">
    <property type="entry name" value="TPR_CcmH_CycH"/>
    <property type="match status" value="1"/>
</dbReference>
<keyword evidence="4" id="KW-0812">Transmembrane</keyword>
<evidence type="ECO:0000256" key="1">
    <source>
        <dbReference type="ARBA" id="ARBA00022737"/>
    </source>
</evidence>
<keyword evidence="4" id="KW-0472">Membrane</keyword>
<dbReference type="InterPro" id="IPR011990">
    <property type="entry name" value="TPR-like_helical_dom_sf"/>
</dbReference>
<name>A0ABT2BY90_9BURK</name>
<dbReference type="InterPro" id="IPR056413">
    <property type="entry name" value="TPR_CcmH_CycH"/>
</dbReference>
<dbReference type="SMART" id="SM00028">
    <property type="entry name" value="TPR"/>
    <property type="match status" value="2"/>
</dbReference>
<accession>A0ABT2BY90</accession>
<evidence type="ECO:0000313" key="7">
    <source>
        <dbReference type="Proteomes" id="UP001165263"/>
    </source>
</evidence>
<dbReference type="Proteomes" id="UP001165263">
    <property type="component" value="Unassembled WGS sequence"/>
</dbReference>
<evidence type="ECO:0000256" key="3">
    <source>
        <dbReference type="PROSITE-ProRule" id="PRU00339"/>
    </source>
</evidence>
<feature type="domain" description="Cytochrome c-type biogenesis protein H TPR" evidence="5">
    <location>
        <begin position="82"/>
        <end position="207"/>
    </location>
</feature>
<keyword evidence="7" id="KW-1185">Reference proteome</keyword>
<organism evidence="6 7">
    <name type="scientific">Telluria mixta</name>
    <dbReference type="NCBI Taxonomy" id="34071"/>
    <lineage>
        <taxon>Bacteria</taxon>
        <taxon>Pseudomonadati</taxon>
        <taxon>Pseudomonadota</taxon>
        <taxon>Betaproteobacteria</taxon>
        <taxon>Burkholderiales</taxon>
        <taxon>Oxalobacteraceae</taxon>
        <taxon>Telluria group</taxon>
        <taxon>Telluria</taxon>
    </lineage>
</organism>
<dbReference type="PANTHER" id="PTHR47870">
    <property type="entry name" value="CYTOCHROME C-TYPE BIOGENESIS PROTEIN CCMH"/>
    <property type="match status" value="1"/>
</dbReference>
<dbReference type="SUPFAM" id="SSF48452">
    <property type="entry name" value="TPR-like"/>
    <property type="match status" value="1"/>
</dbReference>
<feature type="transmembrane region" description="Helical" evidence="4">
    <location>
        <begin position="39"/>
        <end position="59"/>
    </location>
</feature>
<keyword evidence="2 3" id="KW-0802">TPR repeat</keyword>
<dbReference type="RefSeq" id="WP_259448994.1">
    <property type="nucleotide sequence ID" value="NZ_CP119520.1"/>
</dbReference>
<evidence type="ECO:0000259" key="5">
    <source>
        <dbReference type="Pfam" id="PF23914"/>
    </source>
</evidence>
<dbReference type="PROSITE" id="PS50005">
    <property type="entry name" value="TPR"/>
    <property type="match status" value="2"/>
</dbReference>
<evidence type="ECO:0000256" key="2">
    <source>
        <dbReference type="ARBA" id="ARBA00022803"/>
    </source>
</evidence>
<reference evidence="6" key="1">
    <citation type="submission" date="2022-08" db="EMBL/GenBank/DDBJ databases">
        <title>Reclassification of Massilia species as members of the genera Telluria, Duganella, Pseudoduganella, Mokoshia gen. nov. and Zemynaea gen. nov. using orthogonal and non-orthogonal genome-based approaches.</title>
        <authorList>
            <person name="Bowman J.P."/>
        </authorList>
    </citation>
    <scope>NUCLEOTIDE SEQUENCE</scope>
    <source>
        <strain evidence="6">LMG 11547</strain>
    </source>
</reference>
<comment type="caution">
    <text evidence="6">The sequence shown here is derived from an EMBL/GenBank/DDBJ whole genome shotgun (WGS) entry which is preliminary data.</text>
</comment>
<evidence type="ECO:0000313" key="6">
    <source>
        <dbReference type="EMBL" id="MCS0629897.1"/>
    </source>
</evidence>
<dbReference type="PANTHER" id="PTHR47870:SF4">
    <property type="entry name" value="CYTOCHROME C-TYPE BIOGENESIS PROTEIN CYCH"/>
    <property type="match status" value="1"/>
</dbReference>
<protein>
    <submittedName>
        <fullName evidence="6">Tetratricopeptide repeat protein</fullName>
    </submittedName>
</protein>
<evidence type="ECO:0000256" key="4">
    <source>
        <dbReference type="SAM" id="Phobius"/>
    </source>
</evidence>
<keyword evidence="1" id="KW-0677">Repeat</keyword>
<dbReference type="InterPro" id="IPR051263">
    <property type="entry name" value="C-type_cytochrome_biogenesis"/>
</dbReference>
<gene>
    <name evidence="6" type="ORF">NX786_11190</name>
</gene>
<feature type="repeat" description="TPR" evidence="3">
    <location>
        <begin position="100"/>
        <end position="133"/>
    </location>
</feature>
<keyword evidence="4" id="KW-1133">Transmembrane helix</keyword>
<dbReference type="Gene3D" id="1.25.40.10">
    <property type="entry name" value="Tetratricopeptide repeat domain"/>
    <property type="match status" value="1"/>
</dbReference>